<evidence type="ECO:0000313" key="1">
    <source>
        <dbReference type="EMBL" id="UOQ69588.1"/>
    </source>
</evidence>
<proteinExistence type="predicted"/>
<protein>
    <recommendedName>
        <fullName evidence="3">CBS domain-containing protein</fullName>
    </recommendedName>
</protein>
<gene>
    <name evidence="1" type="ORF">MUN86_29205</name>
</gene>
<keyword evidence="1" id="KW-0614">Plasmid</keyword>
<geneLocation type="plasmid" evidence="1 2">
    <name>unnamed6</name>
</geneLocation>
<dbReference type="RefSeq" id="WP_245127434.1">
    <property type="nucleotide sequence ID" value="NZ_CP095067.1"/>
</dbReference>
<sequence>MARENVDVLPVLSSGKQAQVTGVVTYRDLLMAYKSRLQDQGSMVPNLSLKRKGLRVLLRGKTLFQ</sequence>
<accession>A0ABY4GFB7</accession>
<keyword evidence="2" id="KW-1185">Reference proteome</keyword>
<evidence type="ECO:0000313" key="2">
    <source>
        <dbReference type="Proteomes" id="UP000830401"/>
    </source>
</evidence>
<evidence type="ECO:0008006" key="3">
    <source>
        <dbReference type="Google" id="ProtNLM"/>
    </source>
</evidence>
<dbReference type="Proteomes" id="UP000830401">
    <property type="component" value="Plasmid unnamed6"/>
</dbReference>
<dbReference type="InterPro" id="IPR046342">
    <property type="entry name" value="CBS_dom_sf"/>
</dbReference>
<reference evidence="1" key="1">
    <citation type="submission" date="2022-04" db="EMBL/GenBank/DDBJ databases">
        <title>Hymenobacter sp. isolated from the air.</title>
        <authorList>
            <person name="Won M."/>
            <person name="Lee C.-M."/>
            <person name="Woen H.-Y."/>
            <person name="Kwon S.-W."/>
        </authorList>
    </citation>
    <scope>NUCLEOTIDE SEQUENCE</scope>
    <source>
        <strain evidence="1">5420S-77</strain>
        <plasmid evidence="1">unnamed6</plasmid>
    </source>
</reference>
<organism evidence="1 2">
    <name type="scientific">Hymenobacter volaticus</name>
    <dbReference type="NCBI Taxonomy" id="2932254"/>
    <lineage>
        <taxon>Bacteria</taxon>
        <taxon>Pseudomonadati</taxon>
        <taxon>Bacteroidota</taxon>
        <taxon>Cytophagia</taxon>
        <taxon>Cytophagales</taxon>
        <taxon>Hymenobacteraceae</taxon>
        <taxon>Hymenobacter</taxon>
    </lineage>
</organism>
<dbReference type="SUPFAM" id="SSF54631">
    <property type="entry name" value="CBS-domain pair"/>
    <property type="match status" value="1"/>
</dbReference>
<dbReference type="EMBL" id="CP095067">
    <property type="protein sequence ID" value="UOQ69588.1"/>
    <property type="molecule type" value="Genomic_DNA"/>
</dbReference>
<name>A0ABY4GFB7_9BACT</name>